<dbReference type="GO" id="GO:0042054">
    <property type="term" value="F:histone methyltransferase activity"/>
    <property type="evidence" value="ECO:0007669"/>
    <property type="project" value="TreeGrafter"/>
</dbReference>
<evidence type="ECO:0000256" key="1">
    <source>
        <dbReference type="ARBA" id="ARBA00011925"/>
    </source>
</evidence>
<dbReference type="InterPro" id="IPR029063">
    <property type="entry name" value="SAM-dependent_MTases_sf"/>
</dbReference>
<dbReference type="SUPFAM" id="SSF50978">
    <property type="entry name" value="WD40 repeat-like"/>
    <property type="match status" value="1"/>
</dbReference>
<dbReference type="InParanoid" id="I1CRY4"/>
<dbReference type="Gene3D" id="2.70.160.11">
    <property type="entry name" value="Hnrnp arginine n-methyltransferase1"/>
    <property type="match status" value="2"/>
</dbReference>
<evidence type="ECO:0000259" key="8">
    <source>
        <dbReference type="Pfam" id="PF13649"/>
    </source>
</evidence>
<name>I1CRY4_RHIO9</name>
<dbReference type="PROSITE" id="PS50294">
    <property type="entry name" value="WD_REPEATS_REGION"/>
    <property type="match status" value="1"/>
</dbReference>
<dbReference type="eggNOG" id="KOG1499">
    <property type="taxonomic scope" value="Eukaryota"/>
</dbReference>
<dbReference type="PROSITE" id="PS50082">
    <property type="entry name" value="WD_REPEATS_2"/>
    <property type="match status" value="1"/>
</dbReference>
<dbReference type="InterPro" id="IPR015943">
    <property type="entry name" value="WD40/YVTN_repeat-like_dom_sf"/>
</dbReference>
<evidence type="ECO:0000259" key="9">
    <source>
        <dbReference type="Pfam" id="PF22528"/>
    </source>
</evidence>
<keyword evidence="2 7" id="KW-0489">Methyltransferase</keyword>
<dbReference type="GeneID" id="93622890"/>
<dbReference type="InterPro" id="IPR006594">
    <property type="entry name" value="LisH"/>
</dbReference>
<dbReference type="STRING" id="246409.I1CRY4"/>
<organism evidence="10 11">
    <name type="scientific">Rhizopus delemar (strain RA 99-880 / ATCC MYA-4621 / FGSC 9543 / NRRL 43880)</name>
    <name type="common">Mucormycosis agent</name>
    <name type="synonym">Rhizopus arrhizus var. delemar</name>
    <dbReference type="NCBI Taxonomy" id="246409"/>
    <lineage>
        <taxon>Eukaryota</taxon>
        <taxon>Fungi</taxon>
        <taxon>Fungi incertae sedis</taxon>
        <taxon>Mucoromycota</taxon>
        <taxon>Mucoromycotina</taxon>
        <taxon>Mucoromycetes</taxon>
        <taxon>Mucorales</taxon>
        <taxon>Mucorineae</taxon>
        <taxon>Rhizopodaceae</taxon>
        <taxon>Rhizopus</taxon>
    </lineage>
</organism>
<gene>
    <name evidence="10" type="ORF">RO3G_15925</name>
</gene>
<evidence type="ECO:0000256" key="5">
    <source>
        <dbReference type="ARBA" id="ARBA00049303"/>
    </source>
</evidence>
<dbReference type="SMART" id="SM00320">
    <property type="entry name" value="WD40"/>
    <property type="match status" value="4"/>
</dbReference>
<dbReference type="VEuPathDB" id="FungiDB:RO3G_15925"/>
<evidence type="ECO:0000313" key="11">
    <source>
        <dbReference type="Proteomes" id="UP000009138"/>
    </source>
</evidence>
<evidence type="ECO:0000256" key="2">
    <source>
        <dbReference type="ARBA" id="ARBA00022603"/>
    </source>
</evidence>
<dbReference type="Pfam" id="PF00400">
    <property type="entry name" value="WD40"/>
    <property type="match status" value="4"/>
</dbReference>
<evidence type="ECO:0000256" key="7">
    <source>
        <dbReference type="PROSITE-ProRule" id="PRU01015"/>
    </source>
</evidence>
<dbReference type="InterPro" id="IPR036322">
    <property type="entry name" value="WD40_repeat_dom_sf"/>
</dbReference>
<dbReference type="Gene3D" id="2.130.10.10">
    <property type="entry name" value="YVTN repeat-like/Quinoprotein amine dehydrogenase"/>
    <property type="match status" value="2"/>
</dbReference>
<protein>
    <recommendedName>
        <fullName evidence="1">type I protein arginine methyltransferase</fullName>
        <ecNumber evidence="1">2.1.1.319</ecNumber>
    </recommendedName>
</protein>
<evidence type="ECO:0000313" key="10">
    <source>
        <dbReference type="EMBL" id="EIE91214.1"/>
    </source>
</evidence>
<dbReference type="InterPro" id="IPR025799">
    <property type="entry name" value="Arg_MeTrfase"/>
</dbReference>
<proteinExistence type="predicted"/>
<keyword evidence="4 7" id="KW-0949">S-adenosyl-L-methionine</keyword>
<feature type="domain" description="Protein arginine N-methyltransferase" evidence="9">
    <location>
        <begin position="160"/>
        <end position="242"/>
    </location>
</feature>
<comment type="catalytic activity">
    <reaction evidence="5">
        <text>L-arginyl-[protein] + S-adenosyl-L-methionine = N(omega)-methyl-L-arginyl-[protein] + S-adenosyl-L-homocysteine + H(+)</text>
        <dbReference type="Rhea" id="RHEA:48100"/>
        <dbReference type="Rhea" id="RHEA-COMP:10532"/>
        <dbReference type="Rhea" id="RHEA-COMP:11990"/>
        <dbReference type="ChEBI" id="CHEBI:15378"/>
        <dbReference type="ChEBI" id="CHEBI:29965"/>
        <dbReference type="ChEBI" id="CHEBI:57856"/>
        <dbReference type="ChEBI" id="CHEBI:59789"/>
        <dbReference type="ChEBI" id="CHEBI:65280"/>
    </reaction>
    <physiologicalReaction direction="left-to-right" evidence="5">
        <dbReference type="Rhea" id="RHEA:48101"/>
    </physiologicalReaction>
</comment>
<dbReference type="PROSITE" id="PS51678">
    <property type="entry name" value="SAM_MT_PRMT"/>
    <property type="match status" value="1"/>
</dbReference>
<dbReference type="Pfam" id="PF13649">
    <property type="entry name" value="Methyltransf_25"/>
    <property type="match status" value="1"/>
</dbReference>
<dbReference type="Gene3D" id="3.40.50.150">
    <property type="entry name" value="Vaccinia Virus protein VP39"/>
    <property type="match status" value="1"/>
</dbReference>
<dbReference type="GO" id="GO:0032259">
    <property type="term" value="P:methylation"/>
    <property type="evidence" value="ECO:0007669"/>
    <property type="project" value="UniProtKB-KW"/>
</dbReference>
<reference evidence="10 11" key="1">
    <citation type="journal article" date="2009" name="PLoS Genet.">
        <title>Genomic analysis of the basal lineage fungus Rhizopus oryzae reveals a whole-genome duplication.</title>
        <authorList>
            <person name="Ma L.-J."/>
            <person name="Ibrahim A.S."/>
            <person name="Skory C."/>
            <person name="Grabherr M.G."/>
            <person name="Burger G."/>
            <person name="Butler M."/>
            <person name="Elias M."/>
            <person name="Idnurm A."/>
            <person name="Lang B.F."/>
            <person name="Sone T."/>
            <person name="Abe A."/>
            <person name="Calvo S.E."/>
            <person name="Corrochano L.M."/>
            <person name="Engels R."/>
            <person name="Fu J."/>
            <person name="Hansberg W."/>
            <person name="Kim J.-M."/>
            <person name="Kodira C.D."/>
            <person name="Koehrsen M.J."/>
            <person name="Liu B."/>
            <person name="Miranda-Saavedra D."/>
            <person name="O'Leary S."/>
            <person name="Ortiz-Castellanos L."/>
            <person name="Poulter R."/>
            <person name="Rodriguez-Romero J."/>
            <person name="Ruiz-Herrera J."/>
            <person name="Shen Y.-Q."/>
            <person name="Zeng Q."/>
            <person name="Galagan J."/>
            <person name="Birren B.W."/>
            <person name="Cuomo C.A."/>
            <person name="Wickes B.L."/>
        </authorList>
    </citation>
    <scope>NUCLEOTIDE SEQUENCE [LARGE SCALE GENOMIC DNA]</scope>
    <source>
        <strain evidence="11">RA 99-880 / ATCC MYA-4621 / FGSC 9543 / NRRL 43880</strain>
    </source>
</reference>
<dbReference type="FunFam" id="3.40.50.150:FF:000003">
    <property type="entry name" value="Blast:Protein arginine N-methyltransferase 1"/>
    <property type="match status" value="1"/>
</dbReference>
<keyword evidence="11" id="KW-1185">Reference proteome</keyword>
<dbReference type="RefSeq" id="XP_067526610.1">
    <property type="nucleotide sequence ID" value="XM_067670509.1"/>
</dbReference>
<dbReference type="CDD" id="cd02440">
    <property type="entry name" value="AdoMet_MTases"/>
    <property type="match status" value="1"/>
</dbReference>
<dbReference type="Proteomes" id="UP000009138">
    <property type="component" value="Unassembled WGS sequence"/>
</dbReference>
<dbReference type="EC" id="2.1.1.319" evidence="1"/>
<evidence type="ECO:0000256" key="6">
    <source>
        <dbReference type="PROSITE-ProRule" id="PRU00221"/>
    </source>
</evidence>
<dbReference type="OMA" id="ETICFAS"/>
<keyword evidence="6" id="KW-0853">WD repeat</keyword>
<dbReference type="PROSITE" id="PS50896">
    <property type="entry name" value="LISH"/>
    <property type="match status" value="1"/>
</dbReference>
<feature type="repeat" description="WD" evidence="6">
    <location>
        <begin position="665"/>
        <end position="703"/>
    </location>
</feature>
<sequence length="703" mass="79379">MSAHTSTTDASLLTSKDYYFDSYAHFGIHEEMLKDEVRTLSYRDSMYNNKHLFKDKIVLDVGCGTGILSMFAAKAGAKHVYGIDMSNIIHQARVIVKDNNLDDKVTLIQGKMEEVVLPVDKVDIIISEWMGYFLLYESMLDTVLVARDKYLAPGGLIFPDKATMYVAAIEDGDYKEEKIHYWDNVYGFDYSSIKNLAIKEPLVDVVEGRSVMSTACPFKEIDIATVTKADLTFKAPFKITATRPHAKYTHWKQTVFYTPETLALKQGESIEGEISCAPNESNPRDLDITIDFQLDGQYGSVKEFSQLHASVLQFLVNHGYMETVEAFKREARSLLDSEQDSIDADQLAQHLSQLQIQRPSELLDGDNIYFSDLTADFTDIHYSNILAVALEPQTRLLATSSIDKTVKLSNQLNKSLTPRTYRHHQAPVLSIDFHPHYPQLMLTTSMDGSSVLVDTSFEPDFGQDLETSGIHQVFRDHQKYVVRGLFSPGNGQFLVTASYDRTVCIYQTMTTESENGLPRYGLMKQLGPFVGNVEAISFTSKDLLIVGVRDDNYLHYVELPSLQSRRVNMNATGDDWVSFSPVHLSVSADDQYVLCTTDHSSGRMILFATGESRQVQNYYIHATDNQFVTKRHVWHPSGLYFYASGGDDHSINVVEVKTGRIVDRLEGHKAMIRSLVLDQEVGLISTGYDHTVKIWSYKQTLSR</sequence>
<dbReference type="OrthoDB" id="1932312at2759"/>
<dbReference type="InterPro" id="IPR055135">
    <property type="entry name" value="PRMT_dom"/>
</dbReference>
<accession>I1CRY4</accession>
<dbReference type="Pfam" id="PF22528">
    <property type="entry name" value="PRMT_C"/>
    <property type="match status" value="1"/>
</dbReference>
<dbReference type="GO" id="GO:0005634">
    <property type="term" value="C:nucleus"/>
    <property type="evidence" value="ECO:0007669"/>
    <property type="project" value="TreeGrafter"/>
</dbReference>
<evidence type="ECO:0000256" key="3">
    <source>
        <dbReference type="ARBA" id="ARBA00022679"/>
    </source>
</evidence>
<keyword evidence="3 7" id="KW-0808">Transferase</keyword>
<dbReference type="AlphaFoldDB" id="I1CRY4"/>
<dbReference type="EMBL" id="CH476749">
    <property type="protein sequence ID" value="EIE91214.1"/>
    <property type="molecule type" value="Genomic_DNA"/>
</dbReference>
<evidence type="ECO:0000256" key="4">
    <source>
        <dbReference type="ARBA" id="ARBA00022691"/>
    </source>
</evidence>
<dbReference type="PANTHER" id="PTHR11006">
    <property type="entry name" value="PROTEIN ARGININE N-METHYLTRANSFERASE"/>
    <property type="match status" value="1"/>
</dbReference>
<dbReference type="SUPFAM" id="SSF53335">
    <property type="entry name" value="S-adenosyl-L-methionine-dependent methyltransferases"/>
    <property type="match status" value="1"/>
</dbReference>
<dbReference type="GO" id="GO:0035242">
    <property type="term" value="F:protein-arginine omega-N asymmetric methyltransferase activity"/>
    <property type="evidence" value="ECO:0007669"/>
    <property type="project" value="UniProtKB-EC"/>
</dbReference>
<feature type="domain" description="Methyltransferase" evidence="8">
    <location>
        <begin position="58"/>
        <end position="155"/>
    </location>
</feature>
<dbReference type="PANTHER" id="PTHR11006:SF53">
    <property type="entry name" value="PROTEIN ARGININE N-METHYLTRANSFERASE 3"/>
    <property type="match status" value="1"/>
</dbReference>
<dbReference type="InterPro" id="IPR001680">
    <property type="entry name" value="WD40_rpt"/>
</dbReference>
<dbReference type="InterPro" id="IPR041698">
    <property type="entry name" value="Methyltransf_25"/>
</dbReference>